<evidence type="ECO:0000256" key="1">
    <source>
        <dbReference type="ARBA" id="ARBA00001968"/>
    </source>
</evidence>
<dbReference type="NCBIfam" id="TIGR00255">
    <property type="entry name" value="YicC/YloC family endoribonuclease"/>
    <property type="match status" value="1"/>
</dbReference>
<feature type="domain" description="Endoribonuclease YicC-like N-terminal" evidence="6">
    <location>
        <begin position="3"/>
        <end position="154"/>
    </location>
</feature>
<evidence type="ECO:0000256" key="3">
    <source>
        <dbReference type="ARBA" id="ARBA00022759"/>
    </source>
</evidence>
<evidence type="ECO:0000259" key="7">
    <source>
        <dbReference type="Pfam" id="PF08340"/>
    </source>
</evidence>
<name>A7HNN1_FERNB</name>
<comment type="similarity">
    <text evidence="5">Belongs to the YicC/YloC family.</text>
</comment>
<evidence type="ECO:0000313" key="9">
    <source>
        <dbReference type="Proteomes" id="UP000002415"/>
    </source>
</evidence>
<dbReference type="GO" id="GO:0016787">
    <property type="term" value="F:hydrolase activity"/>
    <property type="evidence" value="ECO:0007669"/>
    <property type="project" value="UniProtKB-KW"/>
</dbReference>
<gene>
    <name evidence="8" type="ordered locus">Fnod_1679</name>
</gene>
<reference evidence="8 9" key="1">
    <citation type="submission" date="2007-07" db="EMBL/GenBank/DDBJ databases">
        <title>Complete sequence of Fervidobacterium nodosum Rt17-B1.</title>
        <authorList>
            <consortium name="US DOE Joint Genome Institute"/>
            <person name="Copeland A."/>
            <person name="Lucas S."/>
            <person name="Lapidus A."/>
            <person name="Barry K."/>
            <person name="Glavina del Rio T."/>
            <person name="Dalin E."/>
            <person name="Tice H."/>
            <person name="Pitluck S."/>
            <person name="Saunders E."/>
            <person name="Brettin T."/>
            <person name="Bruce D."/>
            <person name="Detter J.C."/>
            <person name="Han C."/>
            <person name="Schmutz J."/>
            <person name="Larimer F."/>
            <person name="Land M."/>
            <person name="Hauser L."/>
            <person name="Kyrpides N."/>
            <person name="Mikhailova N."/>
            <person name="Nelson K."/>
            <person name="Gogarten J.P."/>
            <person name="Noll K."/>
            <person name="Richardson P."/>
        </authorList>
    </citation>
    <scope>NUCLEOTIDE SEQUENCE [LARGE SCALE GENOMIC DNA]</scope>
    <source>
        <strain evidence="9">ATCC 35602 / DSM 5306 / Rt17-B1</strain>
    </source>
</reference>
<keyword evidence="4" id="KW-0378">Hydrolase</keyword>
<dbReference type="InterPro" id="IPR013527">
    <property type="entry name" value="YicC-like_N"/>
</dbReference>
<reference evidence="8 9" key="2">
    <citation type="journal article" date="2009" name="Proc. Natl. Acad. Sci. U.S.A.">
        <title>On the chimeric nature, thermophilic origin, and phylogenetic placement of the Thermotogales.</title>
        <authorList>
            <person name="Zhaxybayeva O."/>
            <person name="Swithers K.S."/>
            <person name="Lapierre P."/>
            <person name="Fournier G.P."/>
            <person name="Bickhart D.M."/>
            <person name="DeBoy R.T."/>
            <person name="Nelson K.E."/>
            <person name="Nesbo C.L."/>
            <person name="Doolittle W.F."/>
            <person name="Gogarten J.P."/>
            <person name="Noll K.M."/>
        </authorList>
    </citation>
    <scope>NUCLEOTIDE SEQUENCE [LARGE SCALE GENOMIC DNA]</scope>
    <source>
        <strain evidence="9">ATCC 35602 / DSM 5306 / Rt17-B1</strain>
    </source>
</reference>
<dbReference type="HOGENOM" id="CLU_076609_1_0_0"/>
<evidence type="ECO:0000256" key="4">
    <source>
        <dbReference type="ARBA" id="ARBA00022801"/>
    </source>
</evidence>
<keyword evidence="2" id="KW-0540">Nuclease</keyword>
<dbReference type="RefSeq" id="WP_011994805.1">
    <property type="nucleotide sequence ID" value="NC_009718.1"/>
</dbReference>
<dbReference type="STRING" id="381764.Fnod_1679"/>
<dbReference type="OrthoDB" id="9771229at2"/>
<dbReference type="KEGG" id="fno:Fnod_1679"/>
<dbReference type="AlphaFoldDB" id="A7HNN1"/>
<protein>
    <submittedName>
        <fullName evidence="8">YicC domain protein</fullName>
    </submittedName>
</protein>
<dbReference type="InterPro" id="IPR005229">
    <property type="entry name" value="YicC/YloC-like"/>
</dbReference>
<dbReference type="PANTHER" id="PTHR30636:SF3">
    <property type="entry name" value="UPF0701 PROTEIN YICC"/>
    <property type="match status" value="1"/>
</dbReference>
<dbReference type="EMBL" id="CP000771">
    <property type="protein sequence ID" value="ABS61514.1"/>
    <property type="molecule type" value="Genomic_DNA"/>
</dbReference>
<sequence>MPKSMTGYSKIQTIVDDYKITCEIKSLNSKGLNIDVSLPYFLNSKELDIFSKVKEYINRGKVSVRIWLRFIKPIQISVDHTLVRTYYDLLSEIRENLSIPVPVELSHLLSFRDIFQFELSNEEIESAWNAVIKVLDDALIKLIEERKIEGQKITADLVKMVKEMEELVEKISEKADDVPKYVAEKIRNNMKEILPDDVEINRELFENAVAIIADRADIREELTRLKSHLQRVGELLKKDEPVGDMLNFLSQEIQREFNTILSKSRSLEISNFALQGKYVISQFKEQIMNIE</sequence>
<dbReference type="PANTHER" id="PTHR30636">
    <property type="entry name" value="UPF0701 PROTEIN YICC"/>
    <property type="match status" value="1"/>
</dbReference>
<dbReference type="Pfam" id="PF08340">
    <property type="entry name" value="YicC-like_C"/>
    <property type="match status" value="1"/>
</dbReference>
<keyword evidence="9" id="KW-1185">Reference proteome</keyword>
<feature type="domain" description="Endoribonuclease YicC-like C-terminal" evidence="7">
    <location>
        <begin position="171"/>
        <end position="291"/>
    </location>
</feature>
<comment type="cofactor">
    <cofactor evidence="1">
        <name>a divalent metal cation</name>
        <dbReference type="ChEBI" id="CHEBI:60240"/>
    </cofactor>
</comment>
<evidence type="ECO:0000256" key="2">
    <source>
        <dbReference type="ARBA" id="ARBA00022722"/>
    </source>
</evidence>
<dbReference type="Proteomes" id="UP000002415">
    <property type="component" value="Chromosome"/>
</dbReference>
<organism evidence="8 9">
    <name type="scientific">Fervidobacterium nodosum (strain ATCC 35602 / DSM 5306 / Rt17-B1)</name>
    <dbReference type="NCBI Taxonomy" id="381764"/>
    <lineage>
        <taxon>Bacteria</taxon>
        <taxon>Thermotogati</taxon>
        <taxon>Thermotogota</taxon>
        <taxon>Thermotogae</taxon>
        <taxon>Thermotogales</taxon>
        <taxon>Fervidobacteriaceae</taxon>
        <taxon>Fervidobacterium</taxon>
    </lineage>
</organism>
<evidence type="ECO:0000313" key="8">
    <source>
        <dbReference type="EMBL" id="ABS61514.1"/>
    </source>
</evidence>
<proteinExistence type="inferred from homology"/>
<evidence type="ECO:0000256" key="5">
    <source>
        <dbReference type="ARBA" id="ARBA00035648"/>
    </source>
</evidence>
<dbReference type="GO" id="GO:0004521">
    <property type="term" value="F:RNA endonuclease activity"/>
    <property type="evidence" value="ECO:0007669"/>
    <property type="project" value="InterPro"/>
</dbReference>
<accession>A7HNN1</accession>
<dbReference type="InterPro" id="IPR013551">
    <property type="entry name" value="YicC-like_C"/>
</dbReference>
<dbReference type="Pfam" id="PF03755">
    <property type="entry name" value="YicC-like_N"/>
    <property type="match status" value="1"/>
</dbReference>
<keyword evidence="3" id="KW-0255">Endonuclease</keyword>
<dbReference type="eggNOG" id="COG1561">
    <property type="taxonomic scope" value="Bacteria"/>
</dbReference>
<evidence type="ECO:0000259" key="6">
    <source>
        <dbReference type="Pfam" id="PF03755"/>
    </source>
</evidence>